<accession>A0A6H5G8X4</accession>
<name>A0A6H5G8X4_9HEMI</name>
<sequence>MDWLQAFNRRLNLKRPPSSLAFSTWRRFIFTSTPSSATILLRRFYWTNQRCEDNTQYFTIFKRESLTQFDRILTALKGDWDKNIKTSAPPTALQHPAPQHHLPGGNGEHFLIVSRSAATTRHPQPLRAGLQGSQISARSASRCPFYGQTEPGFRIKLRLLLL</sequence>
<dbReference type="Proteomes" id="UP000479000">
    <property type="component" value="Unassembled WGS sequence"/>
</dbReference>
<evidence type="ECO:0000313" key="1">
    <source>
        <dbReference type="EMBL" id="CAA9999007.1"/>
    </source>
</evidence>
<proteinExistence type="predicted"/>
<dbReference type="EMBL" id="CADCXU010008024">
    <property type="protein sequence ID" value="CAA9999007.1"/>
    <property type="molecule type" value="Genomic_DNA"/>
</dbReference>
<gene>
    <name evidence="1" type="ORF">NTEN_LOCUS5290</name>
</gene>
<evidence type="ECO:0000313" key="2">
    <source>
        <dbReference type="Proteomes" id="UP000479000"/>
    </source>
</evidence>
<keyword evidence="2" id="KW-1185">Reference proteome</keyword>
<protein>
    <submittedName>
        <fullName evidence="1">Uncharacterized protein</fullName>
    </submittedName>
</protein>
<organism evidence="1 2">
    <name type="scientific">Nesidiocoris tenuis</name>
    <dbReference type="NCBI Taxonomy" id="355587"/>
    <lineage>
        <taxon>Eukaryota</taxon>
        <taxon>Metazoa</taxon>
        <taxon>Ecdysozoa</taxon>
        <taxon>Arthropoda</taxon>
        <taxon>Hexapoda</taxon>
        <taxon>Insecta</taxon>
        <taxon>Pterygota</taxon>
        <taxon>Neoptera</taxon>
        <taxon>Paraneoptera</taxon>
        <taxon>Hemiptera</taxon>
        <taxon>Heteroptera</taxon>
        <taxon>Panheteroptera</taxon>
        <taxon>Cimicomorpha</taxon>
        <taxon>Miridae</taxon>
        <taxon>Dicyphina</taxon>
        <taxon>Nesidiocoris</taxon>
    </lineage>
</organism>
<dbReference type="AlphaFoldDB" id="A0A6H5G8X4"/>
<reference evidence="1 2" key="1">
    <citation type="submission" date="2020-02" db="EMBL/GenBank/DDBJ databases">
        <authorList>
            <person name="Ferguson B K."/>
        </authorList>
    </citation>
    <scope>NUCLEOTIDE SEQUENCE [LARGE SCALE GENOMIC DNA]</scope>
</reference>